<dbReference type="Proteomes" id="UP000198460">
    <property type="component" value="Unassembled WGS sequence"/>
</dbReference>
<dbReference type="EMBL" id="FXAN01000053">
    <property type="protein sequence ID" value="SMG00341.1"/>
    <property type="molecule type" value="Genomic_DNA"/>
</dbReference>
<proteinExistence type="predicted"/>
<reference evidence="2 3" key="1">
    <citation type="submission" date="2017-04" db="EMBL/GenBank/DDBJ databases">
        <authorList>
            <person name="Afonso C.L."/>
            <person name="Miller P.J."/>
            <person name="Scott M.A."/>
            <person name="Spackman E."/>
            <person name="Goraichik I."/>
            <person name="Dimitrov K.M."/>
            <person name="Suarez D.L."/>
            <person name="Swayne D.E."/>
        </authorList>
    </citation>
    <scope>NUCLEOTIDE SEQUENCE [LARGE SCALE GENOMIC DNA]</scope>
    <source>
        <strain evidence="2">LMG 28154</strain>
    </source>
</reference>
<protein>
    <submittedName>
        <fullName evidence="2">Phage terminase, large subunit</fullName>
    </submittedName>
</protein>
<evidence type="ECO:0000313" key="2">
    <source>
        <dbReference type="EMBL" id="SMG00341.1"/>
    </source>
</evidence>
<evidence type="ECO:0000313" key="3">
    <source>
        <dbReference type="Proteomes" id="UP000198460"/>
    </source>
</evidence>
<dbReference type="AlphaFoldDB" id="A0A238H4P7"/>
<dbReference type="Gene3D" id="3.40.50.300">
    <property type="entry name" value="P-loop containing nucleotide triphosphate hydrolases"/>
    <property type="match status" value="1"/>
</dbReference>
<dbReference type="InterPro" id="IPR027417">
    <property type="entry name" value="P-loop_NTPase"/>
</dbReference>
<dbReference type="RefSeq" id="WP_089340584.1">
    <property type="nucleotide sequence ID" value="NZ_FXAN01000053.1"/>
</dbReference>
<gene>
    <name evidence="2" type="ORF">BSIN_3411</name>
</gene>
<dbReference type="PANTHER" id="PTHR41287">
    <property type="match status" value="1"/>
</dbReference>
<dbReference type="InterPro" id="IPR046461">
    <property type="entry name" value="TerL_ATPase"/>
</dbReference>
<feature type="domain" description="Terminase large subunit-like ATPase" evidence="1">
    <location>
        <begin position="75"/>
        <end position="247"/>
    </location>
</feature>
<dbReference type="InterPro" id="IPR005021">
    <property type="entry name" value="Terminase_largesu-like"/>
</dbReference>
<name>A0A238H4P7_9BURK</name>
<accession>A0A238H4P7</accession>
<dbReference type="Pfam" id="PF03354">
    <property type="entry name" value="TerL_ATPase"/>
    <property type="match status" value="1"/>
</dbReference>
<organism evidence="2 3">
    <name type="scientific">Burkholderia singularis</name>
    <dbReference type="NCBI Taxonomy" id="1503053"/>
    <lineage>
        <taxon>Bacteria</taxon>
        <taxon>Pseudomonadati</taxon>
        <taxon>Pseudomonadota</taxon>
        <taxon>Betaproteobacteria</taxon>
        <taxon>Burkholderiales</taxon>
        <taxon>Burkholderiaceae</taxon>
        <taxon>Burkholderia</taxon>
        <taxon>pseudomallei group</taxon>
    </lineage>
</organism>
<evidence type="ECO:0000259" key="1">
    <source>
        <dbReference type="Pfam" id="PF03354"/>
    </source>
</evidence>
<dbReference type="PANTHER" id="PTHR41287:SF1">
    <property type="entry name" value="PROTEIN YMFN"/>
    <property type="match status" value="1"/>
</dbReference>
<sequence>MEWTTACPDWETRLIERRSIIPPPIFADEAERALAIFKQLKVVDLPKIWDAEVEEWRPPTFGECSEEWVFDFVCAIFGGYDAETGKQLIREYGLLISKKNTKSTIAAGIMLTALILCWREEEEHLILAPTKEVADNSFKPAAGMIRADEELSTLFHIQDHIRTITHRVNRNSLKVVAADTDTVSGKKSGRILVDELWLFGKRANAAAMFLEALGGQVSRDEGWVIFLTTQSDDPPAGVFRQKLNYWRDVRDGKIDDPKTLGVLYEFPAAMVKAKTYMLPENFYITNPNLGRSVSAEWLQDQLRLYEGERDGTFQKFLAKHLNIEIGMNLRTDRWAGADFWISAGLPERVTLLDLLEQCEVIAAGIDGGGLDDLLGLGVVGRVRGARNWLAWAHAWAHPSVLERRKEIASMLHDFERDGDLTIVSRIGEDVVQVAEYVARIERAGLLYKVGVDPAGIGAVLDALAAAKVPEDKVIGISQGWKLSGDIKTTERRIAAASGQRIEGDEAPDGALYHGGQPLLTWAVGNARVVPVGNAVNITKQVSGTAKIDPLMALFNAVSLMARNPDAQGQSVYETRGIRFL</sequence>